<dbReference type="EMBL" id="JAVRJZ010000001">
    <property type="protein sequence ID" value="KAK2726582.1"/>
    <property type="molecule type" value="Genomic_DNA"/>
</dbReference>
<organism evidence="9 10">
    <name type="scientific">Artemia franciscana</name>
    <name type="common">Brine shrimp</name>
    <name type="synonym">Artemia sanfranciscana</name>
    <dbReference type="NCBI Taxonomy" id="6661"/>
    <lineage>
        <taxon>Eukaryota</taxon>
        <taxon>Metazoa</taxon>
        <taxon>Ecdysozoa</taxon>
        <taxon>Arthropoda</taxon>
        <taxon>Crustacea</taxon>
        <taxon>Branchiopoda</taxon>
        <taxon>Anostraca</taxon>
        <taxon>Artemiidae</taxon>
        <taxon>Artemia</taxon>
    </lineage>
</organism>
<comment type="caution">
    <text evidence="9">The sequence shown here is derived from an EMBL/GenBank/DDBJ whole genome shotgun (WGS) entry which is preliminary data.</text>
</comment>
<evidence type="ECO:0000313" key="10">
    <source>
        <dbReference type="Proteomes" id="UP001187531"/>
    </source>
</evidence>
<keyword evidence="10" id="KW-1185">Reference proteome</keyword>
<dbReference type="PANTHER" id="PTHR13603">
    <property type="entry name" value="TRANSMEMBRANE PROTEIN 186"/>
    <property type="match status" value="1"/>
</dbReference>
<dbReference type="AlphaFoldDB" id="A0AA88I987"/>
<sequence>MMSLVPGYTYCRLSYTVKHALRSISTTPLLNKKQGAVDLDNYTPIYKFKYIRAARLLCRLKLYQTGLTIASIPLVNSLSTQGLVNESELSNVVVISVIALGMLGVMGELCRKLIGFMYIDKSGENLRVAHLTFFGNRRDIIIPVNDVVLVEELPDELTDIYIRMRTYSNKYNFLFTLRFGEVLDVESFKKVFGKVS</sequence>
<evidence type="ECO:0000313" key="9">
    <source>
        <dbReference type="EMBL" id="KAK2726580.1"/>
    </source>
</evidence>
<dbReference type="InterPro" id="IPR045325">
    <property type="entry name" value="TMEM70/TMEM186/TMEM223"/>
</dbReference>
<protein>
    <recommendedName>
        <fullName evidence="3">Transmembrane protein 186</fullName>
    </recommendedName>
</protein>
<dbReference type="EMBL" id="JAVRJZ010000001">
    <property type="protein sequence ID" value="KAK2726583.1"/>
    <property type="molecule type" value="Genomic_DNA"/>
</dbReference>
<proteinExistence type="inferred from homology"/>
<dbReference type="GO" id="GO:0005743">
    <property type="term" value="C:mitochondrial inner membrane"/>
    <property type="evidence" value="ECO:0007669"/>
    <property type="project" value="UniProtKB-SubCell"/>
</dbReference>
<keyword evidence="5" id="KW-0999">Mitochondrion inner membrane</keyword>
<evidence type="ECO:0000256" key="3">
    <source>
        <dbReference type="ARBA" id="ARBA00014604"/>
    </source>
</evidence>
<keyword evidence="8" id="KW-0472">Membrane</keyword>
<comment type="subcellular location">
    <subcellularLocation>
        <location evidence="1">Mitochondrion inner membrane</location>
        <topology evidence="1">Multi-pass membrane protein</topology>
    </subcellularLocation>
</comment>
<dbReference type="Pfam" id="PF06979">
    <property type="entry name" value="TMEM70"/>
    <property type="match status" value="1"/>
</dbReference>
<keyword evidence="7" id="KW-0496">Mitochondrion</keyword>
<keyword evidence="4" id="KW-0812">Transmembrane</keyword>
<dbReference type="PANTHER" id="PTHR13603:SF1">
    <property type="entry name" value="TRANSMEMBRANE PROTEIN 186"/>
    <property type="match status" value="1"/>
</dbReference>
<dbReference type="InterPro" id="IPR026571">
    <property type="entry name" value="Tmem186"/>
</dbReference>
<evidence type="ECO:0000256" key="1">
    <source>
        <dbReference type="ARBA" id="ARBA00004448"/>
    </source>
</evidence>
<gene>
    <name evidence="9" type="ORF">QYM36_007432</name>
</gene>
<name>A0AA88I987_ARTSF</name>
<keyword evidence="6" id="KW-1133">Transmembrane helix</keyword>
<evidence type="ECO:0000256" key="6">
    <source>
        <dbReference type="ARBA" id="ARBA00022989"/>
    </source>
</evidence>
<evidence type="ECO:0000256" key="5">
    <source>
        <dbReference type="ARBA" id="ARBA00022792"/>
    </source>
</evidence>
<evidence type="ECO:0000256" key="8">
    <source>
        <dbReference type="ARBA" id="ARBA00023136"/>
    </source>
</evidence>
<evidence type="ECO:0000256" key="7">
    <source>
        <dbReference type="ARBA" id="ARBA00023128"/>
    </source>
</evidence>
<evidence type="ECO:0000256" key="2">
    <source>
        <dbReference type="ARBA" id="ARBA00007020"/>
    </source>
</evidence>
<dbReference type="EMBL" id="JAVRJZ010000001">
    <property type="protein sequence ID" value="KAK2726580.1"/>
    <property type="molecule type" value="Genomic_DNA"/>
</dbReference>
<accession>A0AA88I987</accession>
<evidence type="ECO:0000256" key="4">
    <source>
        <dbReference type="ARBA" id="ARBA00022692"/>
    </source>
</evidence>
<comment type="similarity">
    <text evidence="2">Belongs to the TMEM186 family.</text>
</comment>
<reference evidence="9" key="1">
    <citation type="submission" date="2023-07" db="EMBL/GenBank/DDBJ databases">
        <title>Chromosome-level genome assembly of Artemia franciscana.</title>
        <authorList>
            <person name="Jo E."/>
        </authorList>
    </citation>
    <scope>NUCLEOTIDE SEQUENCE</scope>
    <source>
        <tissue evidence="9">Whole body</tissue>
    </source>
</reference>
<dbReference type="EMBL" id="JAVRJZ010000001">
    <property type="protein sequence ID" value="KAK2726581.1"/>
    <property type="molecule type" value="Genomic_DNA"/>
</dbReference>
<dbReference type="Proteomes" id="UP001187531">
    <property type="component" value="Unassembled WGS sequence"/>
</dbReference>